<evidence type="ECO:0000313" key="5">
    <source>
        <dbReference type="Proteomes" id="UP000198263"/>
    </source>
</evidence>
<reference evidence="4 5" key="1">
    <citation type="submission" date="2016-01" db="EMBL/GenBank/DDBJ databases">
        <authorList>
            <person name="Peeters C."/>
        </authorList>
    </citation>
    <scope>NUCLEOTIDE SEQUENCE [LARGE SCALE GENOMIC DNA]</scope>
    <source>
        <strain evidence="4">LMG 29315</strain>
    </source>
</reference>
<gene>
    <name evidence="4" type="ORF">AWB72_01256</name>
</gene>
<evidence type="ECO:0000256" key="1">
    <source>
        <dbReference type="ARBA" id="ARBA00022553"/>
    </source>
</evidence>
<dbReference type="PANTHER" id="PTHR44591">
    <property type="entry name" value="STRESS RESPONSE REGULATOR PROTEIN 1"/>
    <property type="match status" value="1"/>
</dbReference>
<dbReference type="EMBL" id="FCNV02000002">
    <property type="protein sequence ID" value="SAL19806.1"/>
    <property type="molecule type" value="Genomic_DNA"/>
</dbReference>
<dbReference type="PANTHER" id="PTHR44591:SF3">
    <property type="entry name" value="RESPONSE REGULATORY DOMAIN-CONTAINING PROTEIN"/>
    <property type="match status" value="1"/>
</dbReference>
<evidence type="ECO:0000256" key="2">
    <source>
        <dbReference type="PROSITE-ProRule" id="PRU00169"/>
    </source>
</evidence>
<evidence type="ECO:0000313" key="4">
    <source>
        <dbReference type="EMBL" id="SAL19806.1"/>
    </source>
</evidence>
<dbReference type="GO" id="GO:0000160">
    <property type="term" value="P:phosphorelay signal transduction system"/>
    <property type="evidence" value="ECO:0007669"/>
    <property type="project" value="InterPro"/>
</dbReference>
<dbReference type="AlphaFoldDB" id="A0A658QTC5"/>
<evidence type="ECO:0000259" key="3">
    <source>
        <dbReference type="PROSITE" id="PS50110"/>
    </source>
</evidence>
<sequence>MKHILVVDDESSITQVMKLFLEWEGFRVSVAHDGMEALEIDEEDPADAVVTDLTMPRMSGRELIEQLAARRRDIPTIVITGWAGAEDLTNVHTTVMRKPVALDKLRESLADMLNVES</sequence>
<dbReference type="InterPro" id="IPR001789">
    <property type="entry name" value="Sig_transdc_resp-reg_receiver"/>
</dbReference>
<dbReference type="Proteomes" id="UP000198263">
    <property type="component" value="Unassembled WGS sequence"/>
</dbReference>
<dbReference type="InterPro" id="IPR050595">
    <property type="entry name" value="Bact_response_regulator"/>
</dbReference>
<dbReference type="Pfam" id="PF00072">
    <property type="entry name" value="Response_reg"/>
    <property type="match status" value="1"/>
</dbReference>
<accession>A0A658QTC5</accession>
<keyword evidence="1 2" id="KW-0597">Phosphoprotein</keyword>
<dbReference type="PROSITE" id="PS50110">
    <property type="entry name" value="RESPONSE_REGULATORY"/>
    <property type="match status" value="1"/>
</dbReference>
<organism evidence="4 5">
    <name type="scientific">Caballeronia concitans</name>
    <dbReference type="NCBI Taxonomy" id="1777133"/>
    <lineage>
        <taxon>Bacteria</taxon>
        <taxon>Pseudomonadati</taxon>
        <taxon>Pseudomonadota</taxon>
        <taxon>Betaproteobacteria</taxon>
        <taxon>Burkholderiales</taxon>
        <taxon>Burkholderiaceae</taxon>
        <taxon>Caballeronia</taxon>
    </lineage>
</organism>
<dbReference type="SMART" id="SM00448">
    <property type="entry name" value="REC"/>
    <property type="match status" value="1"/>
</dbReference>
<feature type="domain" description="Response regulatory" evidence="3">
    <location>
        <begin position="3"/>
        <end position="113"/>
    </location>
</feature>
<comment type="caution">
    <text evidence="4">The sequence shown here is derived from an EMBL/GenBank/DDBJ whole genome shotgun (WGS) entry which is preliminary data.</text>
</comment>
<keyword evidence="5" id="KW-1185">Reference proteome</keyword>
<proteinExistence type="predicted"/>
<protein>
    <submittedName>
        <fullName evidence="4">Two-component response regulator</fullName>
    </submittedName>
</protein>
<feature type="modified residue" description="4-aspartylphosphate" evidence="2">
    <location>
        <position position="52"/>
    </location>
</feature>
<dbReference type="Gene3D" id="3.40.50.2300">
    <property type="match status" value="1"/>
</dbReference>
<name>A0A658QTC5_9BURK</name>
<dbReference type="SUPFAM" id="SSF52172">
    <property type="entry name" value="CheY-like"/>
    <property type="match status" value="1"/>
</dbReference>
<dbReference type="InterPro" id="IPR011006">
    <property type="entry name" value="CheY-like_superfamily"/>
</dbReference>
<dbReference type="OrthoDB" id="9800897at2"/>
<dbReference type="RefSeq" id="WP_040049002.1">
    <property type="nucleotide sequence ID" value="NZ_FCNV02000002.1"/>
</dbReference>